<sequence>MTIINLMQAYELDKLSKLNFSEEEILRALRTGDVSAWQEQVPNYEFNETMALYKEGEQQFLEAYHGHYRIKYVTLPGIQRLLQLRFQLEEGKDYQLLETGIQHLTCNEETVARLQQMLSTNWSLTKQADGAYSVFVK</sequence>
<proteinExistence type="predicted"/>
<comment type="caution">
    <text evidence="1">The sequence shown here is derived from an EMBL/GenBank/DDBJ whole genome shotgun (WGS) entry which is preliminary data.</text>
</comment>
<gene>
    <name evidence="1" type="ORF">CRI88_11870</name>
</gene>
<dbReference type="RefSeq" id="WP_036126425.1">
    <property type="nucleotide sequence ID" value="NZ_JAZBNI010000002.1"/>
</dbReference>
<organism evidence="1 2">
    <name type="scientific">Lysinibacillus fusiformis</name>
    <dbReference type="NCBI Taxonomy" id="28031"/>
    <lineage>
        <taxon>Bacteria</taxon>
        <taxon>Bacillati</taxon>
        <taxon>Bacillota</taxon>
        <taxon>Bacilli</taxon>
        <taxon>Bacillales</taxon>
        <taxon>Bacillaceae</taxon>
        <taxon>Lysinibacillus</taxon>
    </lineage>
</organism>
<evidence type="ECO:0000313" key="1">
    <source>
        <dbReference type="EMBL" id="PKU51405.1"/>
    </source>
</evidence>
<name>A0A2I0UZC1_9BACI</name>
<reference evidence="1 2" key="1">
    <citation type="submission" date="2017-10" db="EMBL/GenBank/DDBJ databases">
        <title>Draft genome of Lysinibacillus fusiformis strain Juneja, a laboratory-derived pathogen of Drosophila melanogaster.</title>
        <authorList>
            <person name="Smith B.R."/>
            <person name="Unckless R.L."/>
        </authorList>
    </citation>
    <scope>NUCLEOTIDE SEQUENCE [LARGE SCALE GENOMIC DNA]</scope>
    <source>
        <strain evidence="1 2">Juneja</strain>
    </source>
</reference>
<accession>A0A2I0UZC1</accession>
<dbReference type="EMBL" id="PDFK01000003">
    <property type="protein sequence ID" value="PKU51405.1"/>
    <property type="molecule type" value="Genomic_DNA"/>
</dbReference>
<protein>
    <submittedName>
        <fullName evidence="1">Uncharacterized protein</fullName>
    </submittedName>
</protein>
<evidence type="ECO:0000313" key="2">
    <source>
        <dbReference type="Proteomes" id="UP000234956"/>
    </source>
</evidence>
<dbReference type="Proteomes" id="UP000234956">
    <property type="component" value="Unassembled WGS sequence"/>
</dbReference>
<dbReference type="AlphaFoldDB" id="A0A2I0UZC1"/>